<comment type="caution">
    <text evidence="3">The sequence shown here is derived from an EMBL/GenBank/DDBJ whole genome shotgun (WGS) entry which is preliminary data.</text>
</comment>
<dbReference type="RefSeq" id="WP_129921911.1">
    <property type="nucleotide sequence ID" value="NZ_SEWE01000032.1"/>
</dbReference>
<dbReference type="InterPro" id="IPR011050">
    <property type="entry name" value="Pectin_lyase_fold/virulence"/>
</dbReference>
<feature type="signal peptide" evidence="1">
    <location>
        <begin position="1"/>
        <end position="19"/>
    </location>
</feature>
<feature type="domain" description="Secretion system C-terminal sorting" evidence="2">
    <location>
        <begin position="1258"/>
        <end position="1332"/>
    </location>
</feature>
<dbReference type="NCBIfam" id="TIGR04183">
    <property type="entry name" value="Por_Secre_tail"/>
    <property type="match status" value="1"/>
</dbReference>
<dbReference type="SUPFAM" id="SSF51126">
    <property type="entry name" value="Pectin lyase-like"/>
    <property type="match status" value="2"/>
</dbReference>
<dbReference type="Proteomes" id="UP000294155">
    <property type="component" value="Unassembled WGS sequence"/>
</dbReference>
<evidence type="ECO:0000313" key="4">
    <source>
        <dbReference type="Proteomes" id="UP000294155"/>
    </source>
</evidence>
<dbReference type="InterPro" id="IPR012334">
    <property type="entry name" value="Pectin_lyas_fold"/>
</dbReference>
<feature type="chain" id="PRO_5020228916" evidence="1">
    <location>
        <begin position="20"/>
        <end position="1333"/>
    </location>
</feature>
<protein>
    <submittedName>
        <fullName evidence="3">T9SS type A sorting domain-containing protein</fullName>
    </submittedName>
</protein>
<keyword evidence="1" id="KW-0732">Signal</keyword>
<reference evidence="3 4" key="1">
    <citation type="submission" date="2019-02" db="EMBL/GenBank/DDBJ databases">
        <title>Bacterial novel species isolated from soil.</title>
        <authorList>
            <person name="Jung H.-Y."/>
        </authorList>
    </citation>
    <scope>NUCLEOTIDE SEQUENCE [LARGE SCALE GENOMIC DNA]</scope>
    <source>
        <strain evidence="3 4">1-3-3-3</strain>
    </source>
</reference>
<dbReference type="SMART" id="SM00710">
    <property type="entry name" value="PbH1"/>
    <property type="match status" value="11"/>
</dbReference>
<dbReference type="InterPro" id="IPR006626">
    <property type="entry name" value="PbH1"/>
</dbReference>
<accession>A0A4V1ZAI8</accession>
<evidence type="ECO:0000256" key="1">
    <source>
        <dbReference type="SAM" id="SignalP"/>
    </source>
</evidence>
<dbReference type="OrthoDB" id="906679at2"/>
<gene>
    <name evidence="3" type="ORF">EWM57_14685</name>
</gene>
<keyword evidence="4" id="KW-1185">Reference proteome</keyword>
<evidence type="ECO:0000313" key="3">
    <source>
        <dbReference type="EMBL" id="RYU78302.1"/>
    </source>
</evidence>
<dbReference type="Gene3D" id="2.160.20.10">
    <property type="entry name" value="Single-stranded right-handed beta-helix, Pectin lyase-like"/>
    <property type="match status" value="2"/>
</dbReference>
<dbReference type="InterPro" id="IPR026444">
    <property type="entry name" value="Secre_tail"/>
</dbReference>
<dbReference type="Pfam" id="PF18962">
    <property type="entry name" value="Por_Secre_tail"/>
    <property type="match status" value="1"/>
</dbReference>
<evidence type="ECO:0000259" key="2">
    <source>
        <dbReference type="Pfam" id="PF18962"/>
    </source>
</evidence>
<sequence>MQRIFYSLLALALSHGAFAQLAGTKTIDPAGTGPNNYATFTAAITALNAGGVGAGGVTFQVKSGAVFSELPPALTASGTASNPIIFRKDGTAANPRLEGTGTGATDAGLTLDGADYVTLDGVDISDPAANTTPAQQLEYGLWLKGGATNNLVQNCTLDLNRANTTRTFGVFVQDGGNNANRFLSNTVQDCFNGYNLDAGSTLTDSGNEIGTLAGGAPGRVLSVGYPASGGPTTGTVYGIYLRSQTSAKVTGMDVSGLSSSSAVYGIYSSGAANVVDILDNRVHAMTGTGTTSASQGIYVNSGTLHNIGRNRTYDIASTGTSGFASGMDITAGTTNNVFNNFVYDIRATVSTAGTSVRALSFRGGTNNYCYHNTVVLTYAATAPSNKSGAFYISGTPAVDLRNNIFVNLVTGLPAGGGGVAAAFFKSTAALTNLAAASNNNLFYAGPPSAETPIFYGVATAPGVDQTLAQYKQRAAPAEQNSVTENVPFVNPLTDPHIQTGVPTQVEGGGQNLSASALPVPTDIDAQARTVASPDLGADEGAFQGVDLSGPSIVYTSLPNTASTGNRSLNVFINDPSGVNTTAPLGPRLYYKKSSDANVFTVPNDATGNGWKWVDTGAAPGGSVNFTLDVSKLRTPPTAGDVIEYFVTAQDLAATPNVGASPAPGFAATSVASISSAPTAPNSYRVLGLISGVKTVGVSAAADYPTLTAAVAALNSNELSGALTLQLIDTAYPNETYPITLNANTGSSVANTVLLKPGPLRTVVLTANAATPLLIIDASYVTVEGVTPVGNSGSLALANTGTATSSGVIFVTGNNVALRSVELRAASSLTAYGVAFSGAANGMVRNCSIARTATGIQAQSNCTNFMAAFNSVGSSSVAADKIGSSGIVIVNTTGFRLEKNVVLGITRATSPAVAGIVVSGTSTDGVIDGNRIRDVVHTGTGTSNSYGATGIRLSATGSNANVTVANNVISEILSSGDDGISFTPHGVYLTSGGGYKLAYNTVRMTGNLAEGTTPVSGAVTVANGVTDVALVNNVLVNEQTTTATGGKAYALYSAPTASPFTLSDNNAYSAQGPRATLAYVNGTPRPTLAALRTATGQDAASLVTNPVYRLVNATDLAPLPNANCNLNGRARPVAGVTTDYNGTLRSTTAPDIGAFEFTPEARPAPAASNQTAIFNQPVPNLMATTTSPGVAVWYANAALTQRLFAGPSYATGRTAVGVYTYYVVDSLNACVSPATAVTLTIQQGTATVAALRELSVSCYPNPTAGLMTLAVQGPARAIALELVDALGRPVLQQQVSHRGGATQHPLDLQSLTKGMYLLRLTTEGQTTSRRIVVE</sequence>
<name>A0A4V1ZAI8_9BACT</name>
<organism evidence="3 4">
    <name type="scientific">Hymenobacter persicinus</name>
    <dbReference type="NCBI Taxonomy" id="2025506"/>
    <lineage>
        <taxon>Bacteria</taxon>
        <taxon>Pseudomonadati</taxon>
        <taxon>Bacteroidota</taxon>
        <taxon>Cytophagia</taxon>
        <taxon>Cytophagales</taxon>
        <taxon>Hymenobacteraceae</taxon>
        <taxon>Hymenobacter</taxon>
    </lineage>
</organism>
<proteinExistence type="predicted"/>
<dbReference type="EMBL" id="SEWE01000032">
    <property type="protein sequence ID" value="RYU78302.1"/>
    <property type="molecule type" value="Genomic_DNA"/>
</dbReference>